<name>A0ABQ5WD81_9HYPH</name>
<dbReference type="InterPro" id="IPR047859">
    <property type="entry name" value="Ribosomal_bL17_CS"/>
</dbReference>
<protein>
    <recommendedName>
        <fullName evidence="4">Large ribosomal subunit protein bL17</fullName>
    </recommendedName>
</protein>
<dbReference type="RefSeq" id="WP_284342850.1">
    <property type="nucleotide sequence ID" value="NZ_BSNS01000024.1"/>
</dbReference>
<gene>
    <name evidence="4 6" type="primary">rplQ</name>
    <name evidence="6" type="ORF">GCM10010862_47190</name>
</gene>
<evidence type="ECO:0000256" key="1">
    <source>
        <dbReference type="ARBA" id="ARBA00008777"/>
    </source>
</evidence>
<keyword evidence="7" id="KW-1185">Reference proteome</keyword>
<reference evidence="7" key="1">
    <citation type="journal article" date="2019" name="Int. J. Syst. Evol. Microbiol.">
        <title>The Global Catalogue of Microorganisms (GCM) 10K type strain sequencing project: providing services to taxonomists for standard genome sequencing and annotation.</title>
        <authorList>
            <consortium name="The Broad Institute Genomics Platform"/>
            <consortium name="The Broad Institute Genome Sequencing Center for Infectious Disease"/>
            <person name="Wu L."/>
            <person name="Ma J."/>
        </authorList>
    </citation>
    <scope>NUCLEOTIDE SEQUENCE [LARGE SCALE GENOMIC DNA]</scope>
    <source>
        <strain evidence="7">NBRC 112416</strain>
    </source>
</reference>
<evidence type="ECO:0000313" key="7">
    <source>
        <dbReference type="Proteomes" id="UP001156691"/>
    </source>
</evidence>
<dbReference type="SUPFAM" id="SSF64263">
    <property type="entry name" value="Prokaryotic ribosomal protein L17"/>
    <property type="match status" value="1"/>
</dbReference>
<proteinExistence type="inferred from homology"/>
<evidence type="ECO:0000313" key="6">
    <source>
        <dbReference type="EMBL" id="GLQ57460.1"/>
    </source>
</evidence>
<comment type="similarity">
    <text evidence="1 4 5">Belongs to the bacterial ribosomal protein bL17 family.</text>
</comment>
<keyword evidence="3 4" id="KW-0687">Ribonucleoprotein</keyword>
<evidence type="ECO:0000256" key="2">
    <source>
        <dbReference type="ARBA" id="ARBA00022980"/>
    </source>
</evidence>
<dbReference type="PROSITE" id="PS01167">
    <property type="entry name" value="RIBOSOMAL_L17"/>
    <property type="match status" value="1"/>
</dbReference>
<dbReference type="PANTHER" id="PTHR14413:SF16">
    <property type="entry name" value="LARGE RIBOSOMAL SUBUNIT PROTEIN BL17M"/>
    <property type="match status" value="1"/>
</dbReference>
<evidence type="ECO:0000256" key="5">
    <source>
        <dbReference type="RuleBase" id="RU000660"/>
    </source>
</evidence>
<dbReference type="Proteomes" id="UP001156691">
    <property type="component" value="Unassembled WGS sequence"/>
</dbReference>
<organism evidence="6 7">
    <name type="scientific">Devosia nitrariae</name>
    <dbReference type="NCBI Taxonomy" id="2071872"/>
    <lineage>
        <taxon>Bacteria</taxon>
        <taxon>Pseudomonadati</taxon>
        <taxon>Pseudomonadota</taxon>
        <taxon>Alphaproteobacteria</taxon>
        <taxon>Hyphomicrobiales</taxon>
        <taxon>Devosiaceae</taxon>
        <taxon>Devosia</taxon>
    </lineage>
</organism>
<dbReference type="Pfam" id="PF01196">
    <property type="entry name" value="Ribosomal_L17"/>
    <property type="match status" value="1"/>
</dbReference>
<dbReference type="NCBIfam" id="TIGR00059">
    <property type="entry name" value="L17"/>
    <property type="match status" value="1"/>
</dbReference>
<accession>A0ABQ5WD81</accession>
<dbReference type="GO" id="GO:0005840">
    <property type="term" value="C:ribosome"/>
    <property type="evidence" value="ECO:0007669"/>
    <property type="project" value="UniProtKB-KW"/>
</dbReference>
<evidence type="ECO:0000256" key="3">
    <source>
        <dbReference type="ARBA" id="ARBA00023274"/>
    </source>
</evidence>
<sequence length="143" mass="15921">MRHGNKGRKLSRTASHRKAMFANMSAALIKHEQIVTTLPKAKDLRPIVEKLVTLGKRGDLHARRQAVAQIRDEAQVKKLFEVLGPRYADRQGGYLRIMKAGFRYGDNAPLAVIEFVDRDVNAKGLDSGPVTAREEEDDESVAA</sequence>
<dbReference type="Gene3D" id="3.90.1030.10">
    <property type="entry name" value="Ribosomal protein L17"/>
    <property type="match status" value="1"/>
</dbReference>
<keyword evidence="2 4" id="KW-0689">Ribosomal protein</keyword>
<evidence type="ECO:0000256" key="4">
    <source>
        <dbReference type="HAMAP-Rule" id="MF_01368"/>
    </source>
</evidence>
<dbReference type="PANTHER" id="PTHR14413">
    <property type="entry name" value="RIBOSOMAL PROTEIN L17"/>
    <property type="match status" value="1"/>
</dbReference>
<dbReference type="HAMAP" id="MF_01368">
    <property type="entry name" value="Ribosomal_bL17"/>
    <property type="match status" value="1"/>
</dbReference>
<dbReference type="InterPro" id="IPR000456">
    <property type="entry name" value="Ribosomal_bL17"/>
</dbReference>
<dbReference type="EMBL" id="BSNS01000024">
    <property type="protein sequence ID" value="GLQ57460.1"/>
    <property type="molecule type" value="Genomic_DNA"/>
</dbReference>
<comment type="subunit">
    <text evidence="4">Part of the 50S ribosomal subunit. Contacts protein L32.</text>
</comment>
<dbReference type="InterPro" id="IPR036373">
    <property type="entry name" value="Ribosomal_bL17_sf"/>
</dbReference>
<comment type="caution">
    <text evidence="6">The sequence shown here is derived from an EMBL/GenBank/DDBJ whole genome shotgun (WGS) entry which is preliminary data.</text>
</comment>